<protein>
    <submittedName>
        <fullName evidence="2">Uncharacterized protein</fullName>
    </submittedName>
</protein>
<comment type="caution">
    <text evidence="2">The sequence shown here is derived from an EMBL/GenBank/DDBJ whole genome shotgun (WGS) entry which is preliminary data.</text>
</comment>
<accession>A0A4Z2E3L4</accession>
<proteinExistence type="predicted"/>
<sequence length="73" mass="7873">MCRPLQTRPTTSGRLGEPGRPPPTGQAEYCGSAHRGFGPRGGRGGEREVTAGETRRYAEGEGPTPPKQLRIKR</sequence>
<gene>
    <name evidence="2" type="ORF">EYF80_066922</name>
</gene>
<feature type="region of interest" description="Disordered" evidence="1">
    <location>
        <begin position="1"/>
        <end position="73"/>
    </location>
</feature>
<organism evidence="2 3">
    <name type="scientific">Liparis tanakae</name>
    <name type="common">Tanaka's snailfish</name>
    <dbReference type="NCBI Taxonomy" id="230148"/>
    <lineage>
        <taxon>Eukaryota</taxon>
        <taxon>Metazoa</taxon>
        <taxon>Chordata</taxon>
        <taxon>Craniata</taxon>
        <taxon>Vertebrata</taxon>
        <taxon>Euteleostomi</taxon>
        <taxon>Actinopterygii</taxon>
        <taxon>Neopterygii</taxon>
        <taxon>Teleostei</taxon>
        <taxon>Neoteleostei</taxon>
        <taxon>Acanthomorphata</taxon>
        <taxon>Eupercaria</taxon>
        <taxon>Perciformes</taxon>
        <taxon>Cottioidei</taxon>
        <taxon>Cottales</taxon>
        <taxon>Liparidae</taxon>
        <taxon>Liparis</taxon>
    </lineage>
</organism>
<reference evidence="2 3" key="1">
    <citation type="submission" date="2019-03" db="EMBL/GenBank/DDBJ databases">
        <title>First draft genome of Liparis tanakae, snailfish: a comprehensive survey of snailfish specific genes.</title>
        <authorList>
            <person name="Kim W."/>
            <person name="Song I."/>
            <person name="Jeong J.-H."/>
            <person name="Kim D."/>
            <person name="Kim S."/>
            <person name="Ryu S."/>
            <person name="Song J.Y."/>
            <person name="Lee S.K."/>
        </authorList>
    </citation>
    <scope>NUCLEOTIDE SEQUENCE [LARGE SCALE GENOMIC DNA]</scope>
    <source>
        <tissue evidence="2">Muscle</tissue>
    </source>
</reference>
<feature type="compositionally biased region" description="Basic and acidic residues" evidence="1">
    <location>
        <begin position="43"/>
        <end position="59"/>
    </location>
</feature>
<dbReference type="Proteomes" id="UP000314294">
    <property type="component" value="Unassembled WGS sequence"/>
</dbReference>
<name>A0A4Z2E3L4_9TELE</name>
<evidence type="ECO:0000313" key="3">
    <source>
        <dbReference type="Proteomes" id="UP000314294"/>
    </source>
</evidence>
<keyword evidence="3" id="KW-1185">Reference proteome</keyword>
<dbReference type="AlphaFoldDB" id="A0A4Z2E3L4"/>
<evidence type="ECO:0000256" key="1">
    <source>
        <dbReference type="SAM" id="MobiDB-lite"/>
    </source>
</evidence>
<evidence type="ECO:0000313" key="2">
    <source>
        <dbReference type="EMBL" id="TNN22962.1"/>
    </source>
</evidence>
<dbReference type="EMBL" id="SRLO01020327">
    <property type="protein sequence ID" value="TNN22962.1"/>
    <property type="molecule type" value="Genomic_DNA"/>
</dbReference>